<reference evidence="6" key="1">
    <citation type="submission" date="2020-10" db="EMBL/GenBank/DDBJ databases">
        <title>Mucilaginibacter mali sp. nov., isolated from rhizosphere soil of apple orchard.</title>
        <authorList>
            <person name="Lee J.-S."/>
            <person name="Kim H.S."/>
            <person name="Kim J.-S."/>
        </authorList>
    </citation>
    <scope>NUCLEOTIDE SEQUENCE</scope>
    <source>
        <strain evidence="6">KCTC 22746</strain>
    </source>
</reference>
<dbReference type="InterPro" id="IPR044925">
    <property type="entry name" value="His-Me_finger_sf"/>
</dbReference>
<dbReference type="InterPro" id="IPR044929">
    <property type="entry name" value="DNA/RNA_non-sp_Endonuclease_sf"/>
</dbReference>
<accession>A0A929KUS3</accession>
<feature type="chain" id="PRO_5037104013" evidence="3">
    <location>
        <begin position="21"/>
        <end position="469"/>
    </location>
</feature>
<dbReference type="GO" id="GO:0016787">
    <property type="term" value="F:hydrolase activity"/>
    <property type="evidence" value="ECO:0007669"/>
    <property type="project" value="InterPro"/>
</dbReference>
<dbReference type="CDD" id="cd00091">
    <property type="entry name" value="NUC"/>
    <property type="match status" value="1"/>
</dbReference>
<comment type="caution">
    <text evidence="6">The sequence shown here is derived from an EMBL/GenBank/DDBJ whole genome shotgun (WGS) entry which is preliminary data.</text>
</comment>
<feature type="domain" description="DNA/RNA non-specific endonuclease/pyrophosphatase/phosphodiesterase" evidence="5">
    <location>
        <begin position="243"/>
        <end position="456"/>
    </location>
</feature>
<dbReference type="SMART" id="SM00892">
    <property type="entry name" value="Endonuclease_NS"/>
    <property type="match status" value="1"/>
</dbReference>
<evidence type="ECO:0000256" key="1">
    <source>
        <dbReference type="PIRSR" id="PIRSR640255-1"/>
    </source>
</evidence>
<feature type="signal peptide" evidence="3">
    <location>
        <begin position="1"/>
        <end position="20"/>
    </location>
</feature>
<dbReference type="PROSITE" id="PS51257">
    <property type="entry name" value="PROKAR_LIPOPROTEIN"/>
    <property type="match status" value="1"/>
</dbReference>
<keyword evidence="6" id="KW-0540">Nuclease</keyword>
<dbReference type="SUPFAM" id="SSF54060">
    <property type="entry name" value="His-Me finger endonucleases"/>
    <property type="match status" value="1"/>
</dbReference>
<dbReference type="SMART" id="SM00477">
    <property type="entry name" value="NUC"/>
    <property type="match status" value="1"/>
</dbReference>
<evidence type="ECO:0000259" key="5">
    <source>
        <dbReference type="SMART" id="SM00892"/>
    </source>
</evidence>
<feature type="binding site" evidence="2">
    <location>
        <position position="338"/>
    </location>
    <ligand>
        <name>Mg(2+)</name>
        <dbReference type="ChEBI" id="CHEBI:18420"/>
        <note>catalytic</note>
    </ligand>
</feature>
<evidence type="ECO:0000256" key="2">
    <source>
        <dbReference type="PIRSR" id="PIRSR640255-2"/>
    </source>
</evidence>
<dbReference type="EMBL" id="JADFFL010000002">
    <property type="protein sequence ID" value="MBE9661142.1"/>
    <property type="molecule type" value="Genomic_DNA"/>
</dbReference>
<dbReference type="InterPro" id="IPR040255">
    <property type="entry name" value="Non-specific_endonuclease"/>
</dbReference>
<dbReference type="Pfam" id="PF01223">
    <property type="entry name" value="Endonuclease_NS"/>
    <property type="match status" value="1"/>
</dbReference>
<dbReference type="GO" id="GO:0003676">
    <property type="term" value="F:nucleic acid binding"/>
    <property type="evidence" value="ECO:0007669"/>
    <property type="project" value="InterPro"/>
</dbReference>
<dbReference type="AlphaFoldDB" id="A0A929KUS3"/>
<gene>
    <name evidence="6" type="ORF">IRJ16_04545</name>
</gene>
<dbReference type="PANTHER" id="PTHR13966">
    <property type="entry name" value="ENDONUCLEASE RELATED"/>
    <property type="match status" value="1"/>
</dbReference>
<evidence type="ECO:0000259" key="4">
    <source>
        <dbReference type="SMART" id="SM00477"/>
    </source>
</evidence>
<dbReference type="InterPro" id="IPR001604">
    <property type="entry name" value="Endo_G_ENPP1-like_dom"/>
</dbReference>
<proteinExistence type="predicted"/>
<dbReference type="GO" id="GO:0004519">
    <property type="term" value="F:endonuclease activity"/>
    <property type="evidence" value="ECO:0007669"/>
    <property type="project" value="UniProtKB-KW"/>
</dbReference>
<evidence type="ECO:0000313" key="6">
    <source>
        <dbReference type="EMBL" id="MBE9661142.1"/>
    </source>
</evidence>
<keyword evidence="6" id="KW-0255">Endonuclease</keyword>
<evidence type="ECO:0000256" key="3">
    <source>
        <dbReference type="SAM" id="SignalP"/>
    </source>
</evidence>
<dbReference type="Proteomes" id="UP000622475">
    <property type="component" value="Unassembled WGS sequence"/>
</dbReference>
<organism evidence="6 7">
    <name type="scientific">Mucilaginibacter myungsuensis</name>
    <dbReference type="NCBI Taxonomy" id="649104"/>
    <lineage>
        <taxon>Bacteria</taxon>
        <taxon>Pseudomonadati</taxon>
        <taxon>Bacteroidota</taxon>
        <taxon>Sphingobacteriia</taxon>
        <taxon>Sphingobacteriales</taxon>
        <taxon>Sphingobacteriaceae</taxon>
        <taxon>Mucilaginibacter</taxon>
    </lineage>
</organism>
<protein>
    <submittedName>
        <fullName evidence="6">DNA/RNA non-specific endonuclease</fullName>
    </submittedName>
</protein>
<keyword evidence="3" id="KW-0732">Signal</keyword>
<dbReference type="RefSeq" id="WP_194110347.1">
    <property type="nucleotide sequence ID" value="NZ_JADFFL010000002.1"/>
</dbReference>
<dbReference type="PANTHER" id="PTHR13966:SF5">
    <property type="entry name" value="ENDONUCLEASE G, MITOCHONDRIAL"/>
    <property type="match status" value="1"/>
</dbReference>
<feature type="domain" description="ENPP1-3/EXOG-like endonuclease/phosphodiesterase" evidence="4">
    <location>
        <begin position="244"/>
        <end position="456"/>
    </location>
</feature>
<name>A0A929KUS3_9SPHI</name>
<dbReference type="GO" id="GO:0046872">
    <property type="term" value="F:metal ion binding"/>
    <property type="evidence" value="ECO:0007669"/>
    <property type="project" value="UniProtKB-KW"/>
</dbReference>
<keyword evidence="7" id="KW-1185">Reference proteome</keyword>
<sequence>MRKPLLITFTLLTLFTASCTLDTRQPIQTAVAPAGFSLAEDMEKGVKAGYATGNVTLTDGSWTFVDALIGTQDADAKNGTRSARLRNGYISMNFDIANVSSIKISHAKYGNDADAKWQLMISTDGGATYTQLGDTINETSTDLTTDIFAVTDTGNIRFKLQKKGNARINIDDIVISGKGTLAITADAPRVPVNTGGGIAAEPRPIDKSGDDVQPVSGDNSNMLMGNPSGAKTSLISKDNYLIDMGYYVESYNATRGTPNWVSWHLDNSNTTGTADRMNDFAAWSDLPKSFFAVQSNSYMGSGFDRGHNCPSADRTSSTAANSATFLMTNMIPQAPKNNQDTWSEFEQHLRRLARQGNEVYIIMGCYGEGGIGSASSATVKTLAKGKITVPSNIWKVAVILPAGNGDIIRTGSNARVIAINTPNVNTVVKDWRKYIVTVRSIEQATGYDLLSALPQRVQDELEVGKDRGI</sequence>
<evidence type="ECO:0000313" key="7">
    <source>
        <dbReference type="Proteomes" id="UP000622475"/>
    </source>
</evidence>
<keyword evidence="6" id="KW-0378">Hydrolase</keyword>
<keyword evidence="2" id="KW-0479">Metal-binding</keyword>
<feature type="active site" description="Proton acceptor" evidence="1">
    <location>
        <position position="307"/>
    </location>
</feature>
<dbReference type="Gene3D" id="3.40.570.10">
    <property type="entry name" value="Extracellular Endonuclease, subunit A"/>
    <property type="match status" value="1"/>
</dbReference>
<dbReference type="InterPro" id="IPR020821">
    <property type="entry name" value="ENPP1-3/EXOG-like_nuc-like"/>
</dbReference>